<accession>A0A4P9CAQ2</accession>
<protein>
    <submittedName>
        <fullName evidence="1">Uncharacterized protein</fullName>
    </submittedName>
</protein>
<dbReference type="SUPFAM" id="SSF55331">
    <property type="entry name" value="Tautomerase/MIF"/>
    <property type="match status" value="1"/>
</dbReference>
<keyword evidence="2" id="KW-1185">Reference proteome</keyword>
<dbReference type="InterPro" id="IPR014347">
    <property type="entry name" value="Tautomerase/MIF_sf"/>
</dbReference>
<gene>
    <name evidence="1" type="ORF">CPZ25_015395</name>
</gene>
<dbReference type="Proteomes" id="UP000218387">
    <property type="component" value="Chromosome"/>
</dbReference>
<dbReference type="EMBL" id="CP029487">
    <property type="protein sequence ID" value="QCT72654.1"/>
    <property type="molecule type" value="Genomic_DNA"/>
</dbReference>
<sequence length="113" mass="12870">MPYIKISLSKKITCEEKQALAAEIAAVIPLLPDKPGDRAMVEIHDGCDLYRGGQPAGCAFMETRLYQETPKPFLKQYTEALFEVFERRLGYSKAQIYFNILELDHWGSKGTLR</sequence>
<dbReference type="Gene3D" id="3.30.429.10">
    <property type="entry name" value="Macrophage Migration Inhibitory Factor"/>
    <property type="match status" value="1"/>
</dbReference>
<evidence type="ECO:0000313" key="2">
    <source>
        <dbReference type="Proteomes" id="UP000218387"/>
    </source>
</evidence>
<dbReference type="RefSeq" id="WP_096919175.1">
    <property type="nucleotide sequence ID" value="NZ_CP029487.1"/>
</dbReference>
<name>A0A4P9CAQ2_EUBML</name>
<dbReference type="KEGG" id="emt:CPZ25_015395"/>
<organism evidence="1 2">
    <name type="scientific">Eubacterium maltosivorans</name>
    <dbReference type="NCBI Taxonomy" id="2041044"/>
    <lineage>
        <taxon>Bacteria</taxon>
        <taxon>Bacillati</taxon>
        <taxon>Bacillota</taxon>
        <taxon>Clostridia</taxon>
        <taxon>Eubacteriales</taxon>
        <taxon>Eubacteriaceae</taxon>
        <taxon>Eubacterium</taxon>
    </lineage>
</organism>
<evidence type="ECO:0000313" key="1">
    <source>
        <dbReference type="EMBL" id="QCT72654.1"/>
    </source>
</evidence>
<reference evidence="1 2" key="1">
    <citation type="submission" date="2018-05" db="EMBL/GenBank/DDBJ databases">
        <title>Genome comparison of Eubacterium sp.</title>
        <authorList>
            <person name="Feng Y."/>
            <person name="Sanchez-Andrea I."/>
            <person name="Stams A.J.M."/>
            <person name="De Vos W.M."/>
        </authorList>
    </citation>
    <scope>NUCLEOTIDE SEQUENCE [LARGE SCALE GENOMIC DNA]</scope>
    <source>
        <strain evidence="1 2">YI</strain>
    </source>
</reference>
<dbReference type="AlphaFoldDB" id="A0A4P9CAQ2"/>
<proteinExistence type="predicted"/>